<name>A0A8B7YW51_ACAPL</name>
<protein>
    <submittedName>
        <fullName evidence="8 9">Rap1 GTPase-GDP dissociation stimulator 1-like isoform X1</fullName>
    </submittedName>
</protein>
<proteinExistence type="predicted"/>
<dbReference type="GO" id="GO:0005739">
    <property type="term" value="C:mitochondrion"/>
    <property type="evidence" value="ECO:0007669"/>
    <property type="project" value="UniProtKB-SubCell"/>
</dbReference>
<dbReference type="SUPFAM" id="SSF48371">
    <property type="entry name" value="ARM repeat"/>
    <property type="match status" value="2"/>
</dbReference>
<gene>
    <name evidence="8 9 10 11 12" type="primary">LOC110982538</name>
</gene>
<dbReference type="RefSeq" id="XP_022096922.1">
    <property type="nucleotide sequence ID" value="XM_022241230.1"/>
</dbReference>
<dbReference type="GeneID" id="110982538"/>
<sequence length="617" mass="67218">MDDLGKAVEKLQLNTEEGDPVSCLDCMLQALEQDGNTVEESSARLLSLGTVAILTEQLKQTDKEISLGRICNIIAEMAKNESIRDPFVDAGIIPTLNGLLSHQDQDVVIQACRALGNICCDHDEARQTIHDTEGVERLLELLKSRSVTPDTDSINQKVRVVASGYLMNLTYANGILQTKVRMQGGIDLLVLLMKNFPDDINLCGKVIMCIGNIAELDENKVGFVNCGITELLIKALKMVGDDDQLETVFEVIATLAENDAMKLEFAKADLVPTVQDVVDNFMKQESAGGSQSDEDFDIERVASDIIILLLTGDESMKYLFNEGQGSLFKMVMSDWIKSPTDLYQISGALAIGNFARNDEHCIKLVELGVLGPLLQLLKRPEGEELDMRLGHAVLSALKNLAIPKVNKPLLLEAGILDVILPLLKLEMHPVVFKLLGTCRMLIDGQGETAVSLGCNAEFIERVADLSDCQIHAGVAGEANRLLAALIKHSANTQVMHCIIEHGGMPRLVAMAMSEHTLMQNEALIALTLLSSTQLDPSAVQALMDANLLGMVSRVLKANTTAPEIQCNVLSLVGFLTQSDVLKEVMIQGDLLEAINMLASSNIEAVRRKAANVREHFT</sequence>
<evidence type="ECO:0000256" key="4">
    <source>
        <dbReference type="ARBA" id="ARBA00022490"/>
    </source>
</evidence>
<evidence type="ECO:0000313" key="12">
    <source>
        <dbReference type="RefSeq" id="XP_022097084.1"/>
    </source>
</evidence>
<accession>A0A8B7YW51</accession>
<dbReference type="GO" id="GO:0005085">
    <property type="term" value="F:guanyl-nucleotide exchange factor activity"/>
    <property type="evidence" value="ECO:0007669"/>
    <property type="project" value="InterPro"/>
</dbReference>
<dbReference type="GO" id="GO:0005829">
    <property type="term" value="C:cytosol"/>
    <property type="evidence" value="ECO:0007669"/>
    <property type="project" value="UniProtKB-SubCell"/>
</dbReference>
<evidence type="ECO:0000313" key="10">
    <source>
        <dbReference type="RefSeq" id="XP_022096922.1"/>
    </source>
</evidence>
<reference evidence="8 9" key="1">
    <citation type="submission" date="2025-04" db="UniProtKB">
        <authorList>
            <consortium name="RefSeq"/>
        </authorList>
    </citation>
    <scope>IDENTIFICATION</scope>
</reference>
<dbReference type="RefSeq" id="XP_022097009.1">
    <property type="nucleotide sequence ID" value="XM_022241317.1"/>
</dbReference>
<evidence type="ECO:0000256" key="6">
    <source>
        <dbReference type="ARBA" id="ARBA00023128"/>
    </source>
</evidence>
<evidence type="ECO:0000313" key="8">
    <source>
        <dbReference type="RefSeq" id="XP_022096749.1"/>
    </source>
</evidence>
<dbReference type="Proteomes" id="UP000694845">
    <property type="component" value="Unplaced"/>
</dbReference>
<dbReference type="CTD" id="5910"/>
<evidence type="ECO:0000313" key="7">
    <source>
        <dbReference type="Proteomes" id="UP000694845"/>
    </source>
</evidence>
<evidence type="ECO:0000313" key="9">
    <source>
        <dbReference type="RefSeq" id="XP_022096840.1"/>
    </source>
</evidence>
<keyword evidence="7" id="KW-1185">Reference proteome</keyword>
<dbReference type="OMA" id="NGTEHQM"/>
<dbReference type="RefSeq" id="XP_022097084.1">
    <property type="nucleotide sequence ID" value="XM_022241392.1"/>
</dbReference>
<dbReference type="SMART" id="SM00185">
    <property type="entry name" value="ARM"/>
    <property type="match status" value="6"/>
</dbReference>
<dbReference type="OrthoDB" id="26149at2759"/>
<organism evidence="7 10">
    <name type="scientific">Acanthaster planci</name>
    <name type="common">Crown-of-thorns starfish</name>
    <dbReference type="NCBI Taxonomy" id="133434"/>
    <lineage>
        <taxon>Eukaryota</taxon>
        <taxon>Metazoa</taxon>
        <taxon>Echinodermata</taxon>
        <taxon>Eleutherozoa</taxon>
        <taxon>Asterozoa</taxon>
        <taxon>Asteroidea</taxon>
        <taxon>Valvatacea</taxon>
        <taxon>Valvatida</taxon>
        <taxon>Acanthasteridae</taxon>
        <taxon>Acanthaster</taxon>
    </lineage>
</organism>
<dbReference type="InterPro" id="IPR011989">
    <property type="entry name" value="ARM-like"/>
</dbReference>
<dbReference type="InterPro" id="IPR040144">
    <property type="entry name" value="RAP1GDS1"/>
</dbReference>
<dbReference type="RefSeq" id="XP_022096840.1">
    <property type="nucleotide sequence ID" value="XM_022241148.1"/>
</dbReference>
<dbReference type="Pfam" id="PF00514">
    <property type="entry name" value="Arm"/>
    <property type="match status" value="1"/>
</dbReference>
<dbReference type="RefSeq" id="XP_022096749.1">
    <property type="nucleotide sequence ID" value="XM_022241057.1"/>
</dbReference>
<evidence type="ECO:0000256" key="1">
    <source>
        <dbReference type="ARBA" id="ARBA00004173"/>
    </source>
</evidence>
<dbReference type="KEGG" id="aplc:110982538"/>
<dbReference type="PANTHER" id="PTHR10957">
    <property type="entry name" value="RAP1 GTPASE-GDP DISSOCIATION STIMULATOR 1"/>
    <property type="match status" value="1"/>
</dbReference>
<evidence type="ECO:0000256" key="5">
    <source>
        <dbReference type="ARBA" id="ARBA00022824"/>
    </source>
</evidence>
<keyword evidence="6" id="KW-0496">Mitochondrion</keyword>
<evidence type="ECO:0000313" key="11">
    <source>
        <dbReference type="RefSeq" id="XP_022097009.1"/>
    </source>
</evidence>
<dbReference type="AlphaFoldDB" id="A0A8B7YW51"/>
<evidence type="ECO:0000256" key="2">
    <source>
        <dbReference type="ARBA" id="ARBA00004240"/>
    </source>
</evidence>
<dbReference type="InterPro" id="IPR016024">
    <property type="entry name" value="ARM-type_fold"/>
</dbReference>
<dbReference type="GO" id="GO:0005783">
    <property type="term" value="C:endoplasmic reticulum"/>
    <property type="evidence" value="ECO:0007669"/>
    <property type="project" value="UniProtKB-SubCell"/>
</dbReference>
<keyword evidence="5" id="KW-0256">Endoplasmic reticulum</keyword>
<evidence type="ECO:0000256" key="3">
    <source>
        <dbReference type="ARBA" id="ARBA00004514"/>
    </source>
</evidence>
<comment type="subcellular location">
    <subcellularLocation>
        <location evidence="3">Cytoplasm</location>
        <location evidence="3">Cytosol</location>
    </subcellularLocation>
    <subcellularLocation>
        <location evidence="2">Endoplasmic reticulum</location>
    </subcellularLocation>
    <subcellularLocation>
        <location evidence="1">Mitochondrion</location>
    </subcellularLocation>
</comment>
<dbReference type="Gene3D" id="1.25.10.10">
    <property type="entry name" value="Leucine-rich Repeat Variant"/>
    <property type="match status" value="3"/>
</dbReference>
<dbReference type="InterPro" id="IPR000225">
    <property type="entry name" value="Armadillo"/>
</dbReference>
<keyword evidence="4" id="KW-0963">Cytoplasm</keyword>